<sequence>MLNRLFYFWSQRSAPSPHSNKNAFANIPYDVLCYLFGFLDLEGLKQMRLTATRFKQATEPVIKAKCNEFYFNYIRQRRLDLNSDKEAKTALEHIHFLLKINHSLNSDQEKKRFFILLSTLTVMLNEILKFLADENIVSYSLFKGEDLQEASSYLGPYGPKVAVELSGPVNDHDLQNLRNNLNKFIFIEETAAENPDNDSIESLADVMLNMHYSKKFNEERSLPHTIQNLFHSAKPIDFKKLIQNCINHLNQGIGRLEASYNKITPRR</sequence>
<evidence type="ECO:0008006" key="3">
    <source>
        <dbReference type="Google" id="ProtNLM"/>
    </source>
</evidence>
<name>A0A370GJI3_9COXI</name>
<dbReference type="EMBL" id="QQAX01000011">
    <property type="protein sequence ID" value="RDI43396.1"/>
    <property type="molecule type" value="Genomic_DNA"/>
</dbReference>
<dbReference type="SUPFAM" id="SSF81383">
    <property type="entry name" value="F-box domain"/>
    <property type="match status" value="1"/>
</dbReference>
<protein>
    <recommendedName>
        <fullName evidence="3">F-box domain-containing protein</fullName>
    </recommendedName>
</protein>
<proteinExistence type="predicted"/>
<gene>
    <name evidence="1" type="ORF">C8D86_11152</name>
</gene>
<dbReference type="AlphaFoldDB" id="A0A370GJI3"/>
<organism evidence="1 2">
    <name type="scientific">Aquicella lusitana</name>
    <dbReference type="NCBI Taxonomy" id="254246"/>
    <lineage>
        <taxon>Bacteria</taxon>
        <taxon>Pseudomonadati</taxon>
        <taxon>Pseudomonadota</taxon>
        <taxon>Gammaproteobacteria</taxon>
        <taxon>Legionellales</taxon>
        <taxon>Coxiellaceae</taxon>
        <taxon>Aquicella</taxon>
    </lineage>
</organism>
<evidence type="ECO:0000313" key="2">
    <source>
        <dbReference type="Proteomes" id="UP000254720"/>
    </source>
</evidence>
<accession>A0A370GJI3</accession>
<dbReference type="Proteomes" id="UP000254720">
    <property type="component" value="Unassembled WGS sequence"/>
</dbReference>
<keyword evidence="2" id="KW-1185">Reference proteome</keyword>
<dbReference type="InterPro" id="IPR036047">
    <property type="entry name" value="F-box-like_dom_sf"/>
</dbReference>
<evidence type="ECO:0000313" key="1">
    <source>
        <dbReference type="EMBL" id="RDI43396.1"/>
    </source>
</evidence>
<comment type="caution">
    <text evidence="1">The sequence shown here is derived from an EMBL/GenBank/DDBJ whole genome shotgun (WGS) entry which is preliminary data.</text>
</comment>
<reference evidence="1 2" key="1">
    <citation type="submission" date="2018-07" db="EMBL/GenBank/DDBJ databases">
        <title>Genomic Encyclopedia of Type Strains, Phase IV (KMG-IV): sequencing the most valuable type-strain genomes for metagenomic binning, comparative biology and taxonomic classification.</title>
        <authorList>
            <person name="Goeker M."/>
        </authorList>
    </citation>
    <scope>NUCLEOTIDE SEQUENCE [LARGE SCALE GENOMIC DNA]</scope>
    <source>
        <strain evidence="1 2">DSM 16500</strain>
    </source>
</reference>